<dbReference type="HOGENOM" id="CLU_3165198_0_0_0"/>
<organism evidence="1 2">
    <name type="scientific">Blastopirellula marina DSM 3645</name>
    <dbReference type="NCBI Taxonomy" id="314230"/>
    <lineage>
        <taxon>Bacteria</taxon>
        <taxon>Pseudomonadati</taxon>
        <taxon>Planctomycetota</taxon>
        <taxon>Planctomycetia</taxon>
        <taxon>Pirellulales</taxon>
        <taxon>Pirellulaceae</taxon>
        <taxon>Blastopirellula</taxon>
    </lineage>
</organism>
<gene>
    <name evidence="1" type="ORF">DSM3645_19648</name>
</gene>
<dbReference type="AlphaFoldDB" id="A3ZT70"/>
<reference evidence="1 2" key="1">
    <citation type="submission" date="2006-02" db="EMBL/GenBank/DDBJ databases">
        <authorList>
            <person name="Amann R."/>
            <person name="Ferriera S."/>
            <person name="Johnson J."/>
            <person name="Kravitz S."/>
            <person name="Halpern A."/>
            <person name="Remington K."/>
            <person name="Beeson K."/>
            <person name="Tran B."/>
            <person name="Rogers Y.-H."/>
            <person name="Friedman R."/>
            <person name="Venter J.C."/>
        </authorList>
    </citation>
    <scope>NUCLEOTIDE SEQUENCE [LARGE SCALE GENOMIC DNA]</scope>
    <source>
        <strain evidence="1 2">DSM 3645</strain>
    </source>
</reference>
<accession>A3ZT70</accession>
<dbReference type="EMBL" id="AANZ01000010">
    <property type="protein sequence ID" value="EAQ80244.1"/>
    <property type="molecule type" value="Genomic_DNA"/>
</dbReference>
<dbReference type="Proteomes" id="UP000004358">
    <property type="component" value="Unassembled WGS sequence"/>
</dbReference>
<sequence>MVISDNGQSATLVHYIRQVLKDYFATFRRPDVVTSAFSHNHAPPSFS</sequence>
<evidence type="ECO:0000313" key="1">
    <source>
        <dbReference type="EMBL" id="EAQ80244.1"/>
    </source>
</evidence>
<comment type="caution">
    <text evidence="1">The sequence shown here is derived from an EMBL/GenBank/DDBJ whole genome shotgun (WGS) entry which is preliminary data.</text>
</comment>
<name>A3ZT70_9BACT</name>
<evidence type="ECO:0000313" key="2">
    <source>
        <dbReference type="Proteomes" id="UP000004358"/>
    </source>
</evidence>
<protein>
    <submittedName>
        <fullName evidence="1">Uncharacterized protein</fullName>
    </submittedName>
</protein>
<proteinExistence type="predicted"/>